<dbReference type="EMBL" id="CP002102">
    <property type="protein sequence ID" value="ADL01859.1"/>
    <property type="molecule type" value="Genomic_DNA"/>
</dbReference>
<reference evidence="4" key="1">
    <citation type="journal article" date="2011" name="J. Bacteriol.">
        <title>Genome sequences of eight morphologically diverse alphaproteobacteria.</title>
        <authorList>
            <consortium name="US DOE Joint Genome Institute"/>
            <person name="Brown P.J."/>
            <person name="Kysela D.T."/>
            <person name="Buechlein A."/>
            <person name="Hemmerich C."/>
            <person name="Brun Y.V."/>
        </authorList>
    </citation>
    <scope>NUCLEOTIDE SEQUENCE [LARGE SCALE GENOMIC DNA]</scope>
    <source>
        <strain evidence="4">ATCC 15264 / DSM 4735 / LMG 14903 / NBRC 16000 / CB 81</strain>
    </source>
</reference>
<proteinExistence type="predicted"/>
<feature type="chain" id="PRO_5003126962" evidence="2">
    <location>
        <begin position="29"/>
        <end position="111"/>
    </location>
</feature>
<evidence type="ECO:0000313" key="3">
    <source>
        <dbReference type="EMBL" id="ADL01859.1"/>
    </source>
</evidence>
<evidence type="ECO:0000313" key="4">
    <source>
        <dbReference type="Proteomes" id="UP000002696"/>
    </source>
</evidence>
<evidence type="ECO:0000256" key="1">
    <source>
        <dbReference type="SAM" id="MobiDB-lite"/>
    </source>
</evidence>
<feature type="region of interest" description="Disordered" evidence="1">
    <location>
        <begin position="45"/>
        <end position="111"/>
    </location>
</feature>
<feature type="compositionally biased region" description="Acidic residues" evidence="1">
    <location>
        <begin position="86"/>
        <end position="111"/>
    </location>
</feature>
<evidence type="ECO:0000256" key="2">
    <source>
        <dbReference type="SAM" id="SignalP"/>
    </source>
</evidence>
<dbReference type="AlphaFoldDB" id="D9QLG5"/>
<feature type="signal peptide" evidence="2">
    <location>
        <begin position="1"/>
        <end position="28"/>
    </location>
</feature>
<keyword evidence="2" id="KW-0732">Signal</keyword>
<dbReference type="BioCyc" id="BSUB633149:G1GM8-2557-MONOMER"/>
<dbReference type="STRING" id="633149.Bresu_2552"/>
<accession>D9QLG5</accession>
<organism evidence="3 4">
    <name type="scientific">Brevundimonas subvibrioides (strain ATCC 15264 / DSM 4735 / LMG 14903 / NBRC 16000 / CB 81)</name>
    <name type="common">Caulobacter subvibrioides</name>
    <dbReference type="NCBI Taxonomy" id="633149"/>
    <lineage>
        <taxon>Bacteria</taxon>
        <taxon>Pseudomonadati</taxon>
        <taxon>Pseudomonadota</taxon>
        <taxon>Alphaproteobacteria</taxon>
        <taxon>Caulobacterales</taxon>
        <taxon>Caulobacteraceae</taxon>
        <taxon>Brevundimonas</taxon>
    </lineage>
</organism>
<dbReference type="RefSeq" id="WP_013269960.1">
    <property type="nucleotide sequence ID" value="NC_014375.1"/>
</dbReference>
<feature type="compositionally biased region" description="Low complexity" evidence="1">
    <location>
        <begin position="76"/>
        <end position="85"/>
    </location>
</feature>
<gene>
    <name evidence="3" type="ordered locus">Bresu_2552</name>
</gene>
<dbReference type="InParanoid" id="D9QLG5"/>
<dbReference type="KEGG" id="bsb:Bresu_2552"/>
<sequence length="111" mass="10922">MASRLQTSWRLASSLVVAAMAVAGLTYAQTVNEGQGGKVNVRCEGSTGSCLNPAGGSLRSAPADEPATPSGPAPSAPHATATPADEAPDDADAAAEESSEGEPEPGSNDEA</sequence>
<protein>
    <submittedName>
        <fullName evidence="3">Uncharacterized protein</fullName>
    </submittedName>
</protein>
<name>D9QLG5_BRESC</name>
<dbReference type="Proteomes" id="UP000002696">
    <property type="component" value="Chromosome"/>
</dbReference>
<dbReference type="HOGENOM" id="CLU_2153524_0_0_5"/>
<keyword evidence="4" id="KW-1185">Reference proteome</keyword>